<keyword evidence="1" id="KW-1133">Transmembrane helix</keyword>
<organism evidence="2 3">
    <name type="scientific">Yersinia kristensenii</name>
    <dbReference type="NCBI Taxonomy" id="28152"/>
    <lineage>
        <taxon>Bacteria</taxon>
        <taxon>Pseudomonadati</taxon>
        <taxon>Pseudomonadota</taxon>
        <taxon>Gammaproteobacteria</taxon>
        <taxon>Enterobacterales</taxon>
        <taxon>Yersiniaceae</taxon>
        <taxon>Yersinia</taxon>
    </lineage>
</organism>
<dbReference type="EMBL" id="NHOG01000008">
    <property type="protein sequence ID" value="OVZ82066.1"/>
    <property type="molecule type" value="Genomic_DNA"/>
</dbReference>
<comment type="caution">
    <text evidence="2">The sequence shown here is derived from an EMBL/GenBank/DDBJ whole genome shotgun (WGS) entry which is preliminary data.</text>
</comment>
<sequence>MTNPSVNQKSGCIHPKNIGPANLMVCRTSPLSTLHPQNGYFLTIFILFLHPAPFFYQELFLQLSKLLLSKLGYQNLIIKNWVIKNWVIKK</sequence>
<proteinExistence type="predicted"/>
<dbReference type="AlphaFoldDB" id="A0AB73NLE0"/>
<feature type="transmembrane region" description="Helical" evidence="1">
    <location>
        <begin position="39"/>
        <end position="56"/>
    </location>
</feature>
<keyword evidence="1" id="KW-0472">Membrane</keyword>
<name>A0AB73NLE0_YERKR</name>
<gene>
    <name evidence="2" type="ORF">CBW52_07050</name>
</gene>
<evidence type="ECO:0000313" key="2">
    <source>
        <dbReference type="EMBL" id="OVZ82066.1"/>
    </source>
</evidence>
<evidence type="ECO:0000256" key="1">
    <source>
        <dbReference type="SAM" id="Phobius"/>
    </source>
</evidence>
<dbReference type="Proteomes" id="UP000195840">
    <property type="component" value="Unassembled WGS sequence"/>
</dbReference>
<evidence type="ECO:0000313" key="3">
    <source>
        <dbReference type="Proteomes" id="UP000195840"/>
    </source>
</evidence>
<keyword evidence="3" id="KW-1185">Reference proteome</keyword>
<reference evidence="2 3" key="1">
    <citation type="submission" date="2017-05" db="EMBL/GenBank/DDBJ databases">
        <title>Whole genome sequencing of Yersinia kristensenii.</title>
        <authorList>
            <person name="Campioni F."/>
        </authorList>
    </citation>
    <scope>NUCLEOTIDE SEQUENCE [LARGE SCALE GENOMIC DNA]</scope>
    <source>
        <strain evidence="2 3">CFSAN060538</strain>
    </source>
</reference>
<accession>A0AB73NLE0</accession>
<protein>
    <submittedName>
        <fullName evidence="2">Uncharacterized protein</fullName>
    </submittedName>
</protein>
<keyword evidence="1" id="KW-0812">Transmembrane</keyword>